<reference evidence="9 10" key="1">
    <citation type="submission" date="2023-05" db="EMBL/GenBank/DDBJ databases">
        <title>Corynebacterium suedekumii sp. nov. and Corynebacterium breve sp. nov. isolated from raw cow's milk.</title>
        <authorList>
            <person name="Baer M.K."/>
            <person name="Mehl L."/>
            <person name="Hellmuth R."/>
            <person name="Marke G."/>
            <person name="Lipski A."/>
        </authorList>
    </citation>
    <scope>NUCLEOTIDE SEQUENCE [LARGE SCALE GENOMIC DNA]</scope>
    <source>
        <strain evidence="9 10">R4</strain>
    </source>
</reference>
<sequence>MTSSIRVRRGLPRHPGAAPWPPVDVVDLDRVVVDKAPTPNAEPVELAPSAPQFEVTLRRGLPRVPGGDGWPPVEATQITTAPGEVEEVASAPVIAEPVRQGTMQSVSLRQGLPRVPGGAPWPSAVQAERMVYSVVESDAPAITSEPEETRPTQKVSNAKPADAQKEPTSTAQPKPTKYGMFTRSQWIAVGLAALVGAIALVAALVWGARSFVSSANGTAFIAEHPGHAPLPENAPVGFPAWLAWSHFFNAFLMVLIIRSGIQIRGERKPPAFWSPRKGGAKISLTIWFHMAMDALWVFNGLLFFVLLFATGQWMRIVPTSWDVFPAAASSALQYFTLDWPTENGWVHYNGLQQIAYFVTVFIAAPLAIATGYRMSMFWPKDNDALNKAYPVEVARKLHFPVMIYFVIFIITHVFLVFATGALRNLNHMFAAQGSVDPSEYANNWLGFILFVVATLITVGATIAARPMLLAPVARIFGNVTMR</sequence>
<evidence type="ECO:0000259" key="8">
    <source>
        <dbReference type="Pfam" id="PF01292"/>
    </source>
</evidence>
<evidence type="ECO:0000256" key="2">
    <source>
        <dbReference type="ARBA" id="ARBA00022475"/>
    </source>
</evidence>
<feature type="transmembrane region" description="Helical" evidence="7">
    <location>
        <begin position="282"/>
        <end position="309"/>
    </location>
</feature>
<dbReference type="Gene3D" id="1.20.950.20">
    <property type="entry name" value="Transmembrane di-heme cytochromes, Chain C"/>
    <property type="match status" value="1"/>
</dbReference>
<dbReference type="InterPro" id="IPR011577">
    <property type="entry name" value="Cyt_b561_bac/Ni-Hgenase"/>
</dbReference>
<evidence type="ECO:0000256" key="5">
    <source>
        <dbReference type="ARBA" id="ARBA00023136"/>
    </source>
</evidence>
<dbReference type="InterPro" id="IPR016174">
    <property type="entry name" value="Di-haem_cyt_TM"/>
</dbReference>
<proteinExistence type="predicted"/>
<dbReference type="SUPFAM" id="SSF81342">
    <property type="entry name" value="Transmembrane di-heme cytochromes"/>
    <property type="match status" value="1"/>
</dbReference>
<keyword evidence="3 7" id="KW-0812">Transmembrane</keyword>
<keyword evidence="2" id="KW-1003">Cell membrane</keyword>
<feature type="domain" description="Cytochrome b561 bacterial/Ni-hydrogenase" evidence="8">
    <location>
        <begin position="238"/>
        <end position="429"/>
    </location>
</feature>
<evidence type="ECO:0000256" key="4">
    <source>
        <dbReference type="ARBA" id="ARBA00022989"/>
    </source>
</evidence>
<feature type="transmembrane region" description="Helical" evidence="7">
    <location>
        <begin position="186"/>
        <end position="208"/>
    </location>
</feature>
<dbReference type="EMBL" id="CP126969">
    <property type="protein sequence ID" value="WIM68399.1"/>
    <property type="molecule type" value="Genomic_DNA"/>
</dbReference>
<evidence type="ECO:0000256" key="3">
    <source>
        <dbReference type="ARBA" id="ARBA00022692"/>
    </source>
</evidence>
<evidence type="ECO:0000256" key="6">
    <source>
        <dbReference type="SAM" id="MobiDB-lite"/>
    </source>
</evidence>
<keyword evidence="10" id="KW-1185">Reference proteome</keyword>
<feature type="transmembrane region" description="Helical" evidence="7">
    <location>
        <begin position="354"/>
        <end position="372"/>
    </location>
</feature>
<evidence type="ECO:0000256" key="7">
    <source>
        <dbReference type="SAM" id="Phobius"/>
    </source>
</evidence>
<feature type="compositionally biased region" description="Basic residues" evidence="6">
    <location>
        <begin position="1"/>
        <end position="12"/>
    </location>
</feature>
<evidence type="ECO:0000313" key="9">
    <source>
        <dbReference type="EMBL" id="WIM68399.1"/>
    </source>
</evidence>
<protein>
    <submittedName>
        <fullName evidence="9">Cytochrome b/b6 domain-containing protein</fullName>
    </submittedName>
</protein>
<comment type="subcellular location">
    <subcellularLocation>
        <location evidence="1">Cell membrane</location>
        <topology evidence="1">Multi-pass membrane protein</topology>
    </subcellularLocation>
</comment>
<feature type="transmembrane region" description="Helical" evidence="7">
    <location>
        <begin position="401"/>
        <end position="423"/>
    </location>
</feature>
<dbReference type="RefSeq" id="WP_284825911.1">
    <property type="nucleotide sequence ID" value="NZ_CP126969.1"/>
</dbReference>
<organism evidence="9 10">
    <name type="scientific">Corynebacterium breve</name>
    <dbReference type="NCBI Taxonomy" id="3049799"/>
    <lineage>
        <taxon>Bacteria</taxon>
        <taxon>Bacillati</taxon>
        <taxon>Actinomycetota</taxon>
        <taxon>Actinomycetes</taxon>
        <taxon>Mycobacteriales</taxon>
        <taxon>Corynebacteriaceae</taxon>
        <taxon>Corynebacterium</taxon>
    </lineage>
</organism>
<name>A0ABY8VFZ5_9CORY</name>
<keyword evidence="4 7" id="KW-1133">Transmembrane helix</keyword>
<feature type="transmembrane region" description="Helical" evidence="7">
    <location>
        <begin position="241"/>
        <end position="261"/>
    </location>
</feature>
<accession>A0ABY8VFZ5</accession>
<keyword evidence="5 7" id="KW-0472">Membrane</keyword>
<evidence type="ECO:0000256" key="1">
    <source>
        <dbReference type="ARBA" id="ARBA00004651"/>
    </source>
</evidence>
<dbReference type="Proteomes" id="UP001225598">
    <property type="component" value="Chromosome"/>
</dbReference>
<feature type="transmembrane region" description="Helical" evidence="7">
    <location>
        <begin position="443"/>
        <end position="464"/>
    </location>
</feature>
<gene>
    <name evidence="9" type="ORF">QP027_03100</name>
</gene>
<feature type="region of interest" description="Disordered" evidence="6">
    <location>
        <begin position="1"/>
        <end position="23"/>
    </location>
</feature>
<evidence type="ECO:0000313" key="10">
    <source>
        <dbReference type="Proteomes" id="UP001225598"/>
    </source>
</evidence>
<dbReference type="Pfam" id="PF01292">
    <property type="entry name" value="Ni_hydr_CYTB"/>
    <property type="match status" value="1"/>
</dbReference>
<feature type="region of interest" description="Disordered" evidence="6">
    <location>
        <begin position="140"/>
        <end position="176"/>
    </location>
</feature>